<gene>
    <name evidence="1" type="ORF">CI238_09834</name>
</gene>
<proteinExistence type="predicted"/>
<organism evidence="1 2">
    <name type="scientific">Colletotrichum incanum</name>
    <name type="common">Soybean anthracnose fungus</name>
    <dbReference type="NCBI Taxonomy" id="1573173"/>
    <lineage>
        <taxon>Eukaryota</taxon>
        <taxon>Fungi</taxon>
        <taxon>Dikarya</taxon>
        <taxon>Ascomycota</taxon>
        <taxon>Pezizomycotina</taxon>
        <taxon>Sordariomycetes</taxon>
        <taxon>Hypocreomycetidae</taxon>
        <taxon>Glomerellales</taxon>
        <taxon>Glomerellaceae</taxon>
        <taxon>Colletotrichum</taxon>
        <taxon>Colletotrichum spaethianum species complex</taxon>
    </lineage>
</organism>
<name>A0A161W230_COLIC</name>
<reference evidence="1 2" key="1">
    <citation type="submission" date="2015-06" db="EMBL/GenBank/DDBJ databases">
        <title>Survival trade-offs in plant roots during colonization by closely related pathogenic and mutualistic fungi.</title>
        <authorList>
            <person name="Hacquard S."/>
            <person name="Kracher B."/>
            <person name="Hiruma K."/>
            <person name="Weinman A."/>
            <person name="Muench P."/>
            <person name="Garrido Oter R."/>
            <person name="Ver Loren van Themaat E."/>
            <person name="Dallerey J.-F."/>
            <person name="Damm U."/>
            <person name="Henrissat B."/>
            <person name="Lespinet O."/>
            <person name="Thon M."/>
            <person name="Kemen E."/>
            <person name="McHardy A.C."/>
            <person name="Schulze-Lefert P."/>
            <person name="O'Connell R.J."/>
        </authorList>
    </citation>
    <scope>NUCLEOTIDE SEQUENCE [LARGE SCALE GENOMIC DNA]</scope>
    <source>
        <strain evidence="1 2">MAFF 238704</strain>
    </source>
</reference>
<dbReference type="EMBL" id="LFIW01001779">
    <property type="protein sequence ID" value="KZL81075.1"/>
    <property type="molecule type" value="Genomic_DNA"/>
</dbReference>
<dbReference type="AlphaFoldDB" id="A0A161W230"/>
<sequence>MNLRLSTTLTGQMGILFPHLEQALKKTCLKEVQESITIPKELRILAEHVKALTGPGFTAHKSRCQTSFWPGIFHGSDVAEEIAKTVKTPEEISLIAVNKGWKCATGWEPGYGYECYFYIVCCRKAVQPGQDASSEARSWKYTSADPMDFGMFGTIPDLLAWYRRYREKAVPEASGLRGEDFLNGDIFQ</sequence>
<accession>A0A161W230</accession>
<comment type="caution">
    <text evidence="1">The sequence shown here is derived from an EMBL/GenBank/DDBJ whole genome shotgun (WGS) entry which is preliminary data.</text>
</comment>
<dbReference type="Proteomes" id="UP000076584">
    <property type="component" value="Unassembled WGS sequence"/>
</dbReference>
<evidence type="ECO:0000313" key="1">
    <source>
        <dbReference type="EMBL" id="KZL81075.1"/>
    </source>
</evidence>
<keyword evidence="2" id="KW-1185">Reference proteome</keyword>
<protein>
    <submittedName>
        <fullName evidence="1">Fad binding domain-containing protein</fullName>
    </submittedName>
</protein>
<evidence type="ECO:0000313" key="2">
    <source>
        <dbReference type="Proteomes" id="UP000076584"/>
    </source>
</evidence>